<dbReference type="PANTHER" id="PTHR12592">
    <property type="entry name" value="ATP-DEPENDENT (S)-NAD(P)H-HYDRATE DEHYDRATASE FAMILY MEMBER"/>
    <property type="match status" value="1"/>
</dbReference>
<dbReference type="Proteomes" id="UP000202031">
    <property type="component" value="Chromosome"/>
</dbReference>
<dbReference type="GO" id="GO:0016301">
    <property type="term" value="F:kinase activity"/>
    <property type="evidence" value="ECO:0007669"/>
    <property type="project" value="UniProtKB-KW"/>
</dbReference>
<keyword evidence="13" id="KW-0511">Multifunctional enzyme</keyword>
<evidence type="ECO:0000256" key="6">
    <source>
        <dbReference type="ARBA" id="ARBA00022741"/>
    </source>
</evidence>
<evidence type="ECO:0000256" key="12">
    <source>
        <dbReference type="ARBA" id="ARBA00023239"/>
    </source>
</evidence>
<dbReference type="AlphaFoldDB" id="A0A1X9SKW1"/>
<dbReference type="EC" id="5.1.99.6" evidence="17"/>
<dbReference type="GO" id="GO:0046872">
    <property type="term" value="F:metal ion binding"/>
    <property type="evidence" value="ECO:0007669"/>
    <property type="project" value="UniProtKB-UniRule"/>
</dbReference>
<keyword evidence="10 17" id="KW-0520">NAD</keyword>
<dbReference type="GO" id="GO:0110051">
    <property type="term" value="P:metabolite repair"/>
    <property type="evidence" value="ECO:0007669"/>
    <property type="project" value="TreeGrafter"/>
</dbReference>
<dbReference type="GeneID" id="46920574"/>
<dbReference type="Gene3D" id="3.40.50.10260">
    <property type="entry name" value="YjeF N-terminal domain"/>
    <property type="match status" value="1"/>
</dbReference>
<name>A0A1X9SKW1_9BACT</name>
<protein>
    <recommendedName>
        <fullName evidence="17">NAD(P)H-hydrate epimerase</fullName>
        <ecNumber evidence="17">5.1.99.6</ecNumber>
    </recommendedName>
    <alternativeName>
        <fullName evidence="17">NAD(P)HX epimerase</fullName>
    </alternativeName>
</protein>
<comment type="catalytic activity">
    <reaction evidence="16 18">
        <text>(6S)-NADPHX + ADP = AMP + phosphate + NADPH + H(+)</text>
        <dbReference type="Rhea" id="RHEA:32235"/>
        <dbReference type="ChEBI" id="CHEBI:15378"/>
        <dbReference type="ChEBI" id="CHEBI:43474"/>
        <dbReference type="ChEBI" id="CHEBI:57783"/>
        <dbReference type="ChEBI" id="CHEBI:64076"/>
        <dbReference type="ChEBI" id="CHEBI:456215"/>
        <dbReference type="ChEBI" id="CHEBI:456216"/>
        <dbReference type="EC" id="4.2.1.136"/>
    </reaction>
</comment>
<comment type="cofactor">
    <cofactor evidence="17 18">
        <name>K(+)</name>
        <dbReference type="ChEBI" id="CHEBI:29103"/>
    </cofactor>
    <text evidence="17 18">Binds 1 potassium ion per subunit.</text>
</comment>
<evidence type="ECO:0000256" key="14">
    <source>
        <dbReference type="ARBA" id="ARBA00025153"/>
    </source>
</evidence>
<keyword evidence="7 18" id="KW-0067">ATP-binding</keyword>
<feature type="binding site" evidence="17">
    <location>
        <position position="116"/>
    </location>
    <ligand>
        <name>K(+)</name>
        <dbReference type="ChEBI" id="CHEBI:29103"/>
    </ligand>
</feature>
<accession>A0A1X9SKW1</accession>
<evidence type="ECO:0000256" key="13">
    <source>
        <dbReference type="ARBA" id="ARBA00023268"/>
    </source>
</evidence>
<comment type="catalytic activity">
    <reaction evidence="2 17 18">
        <text>(6R)-NADPHX = (6S)-NADPHX</text>
        <dbReference type="Rhea" id="RHEA:32227"/>
        <dbReference type="ChEBI" id="CHEBI:64076"/>
        <dbReference type="ChEBI" id="CHEBI:64077"/>
        <dbReference type="EC" id="5.1.99.6"/>
    </reaction>
</comment>
<evidence type="ECO:0000313" key="22">
    <source>
        <dbReference type="Proteomes" id="UP000202031"/>
    </source>
</evidence>
<dbReference type="InterPro" id="IPR036652">
    <property type="entry name" value="YjeF_N_dom_sf"/>
</dbReference>
<feature type="binding site" evidence="17">
    <location>
        <position position="57"/>
    </location>
    <ligand>
        <name>K(+)</name>
        <dbReference type="ChEBI" id="CHEBI:29103"/>
    </ligand>
</feature>
<dbReference type="PANTHER" id="PTHR12592:SF0">
    <property type="entry name" value="ATP-DEPENDENT (S)-NAD(P)H-HYDRATE DEHYDRATASE"/>
    <property type="match status" value="1"/>
</dbReference>
<evidence type="ECO:0000256" key="16">
    <source>
        <dbReference type="ARBA" id="ARBA00049209"/>
    </source>
</evidence>
<dbReference type="NCBIfam" id="TIGR00196">
    <property type="entry name" value="yjeF_cterm"/>
    <property type="match status" value="1"/>
</dbReference>
<dbReference type="EMBL" id="CP015578">
    <property type="protein sequence ID" value="ARQ96885.1"/>
    <property type="molecule type" value="Genomic_DNA"/>
</dbReference>
<dbReference type="GO" id="GO:0005524">
    <property type="term" value="F:ATP binding"/>
    <property type="evidence" value="ECO:0007669"/>
    <property type="project" value="UniProtKB-UniRule"/>
</dbReference>
<keyword evidence="12 18" id="KW-0456">Lyase</keyword>
<dbReference type="NCBIfam" id="TIGR00197">
    <property type="entry name" value="yjeF_nterm"/>
    <property type="match status" value="1"/>
</dbReference>
<evidence type="ECO:0000256" key="17">
    <source>
        <dbReference type="HAMAP-Rule" id="MF_01966"/>
    </source>
</evidence>
<dbReference type="PROSITE" id="PS51385">
    <property type="entry name" value="YJEF_N"/>
    <property type="match status" value="1"/>
</dbReference>
<sequence length="461" mass="49361">MKRLYTNSSKFDKNAVDNLGISELVLQENAARAVAEVVCQNLKSGSKILAVCGKGNNASDAIAALRMLSGEYDCSIIFLKSSPNQNAKIQLNIAKNVGVKIADLSCDLGEFDCVIDGIFGSGFKGEMEPKIANVIKKLNSLNALKIAVDIPSGVGEMSMGSEIFKADFSVCMGVLKLGLYADRAKDFVGEIIQANLGINDEKFSYGDSDYLVLLDDLELPNRNLENASKGDFGHVFIACGDMSGAAKIAASSALNMGAGRVSMVNLSQNNLNLDPQIMLKTSFDNADIIGFGMGLGGAKFDYKVCAKKLCVVDADAFYHSWVEEFALSDLAVLTPHPKEFSSLMKICGMGEFSVDEIQNNRFELAREFSIKFPSTLVLKGANVIIAQKGVLYVASQGSSKLAVGGSGDALSGIILGYLANHFTPLKSAINGVLAHQKSAQIYKGNDYSFTPNDIIKGLKWL</sequence>
<feature type="binding site" evidence="17">
    <location>
        <begin position="120"/>
        <end position="126"/>
    </location>
    <ligand>
        <name>(6S)-NADPHX</name>
        <dbReference type="ChEBI" id="CHEBI:64076"/>
    </ligand>
</feature>
<feature type="binding site" evidence="17">
    <location>
        <position position="152"/>
    </location>
    <ligand>
        <name>K(+)</name>
        <dbReference type="ChEBI" id="CHEBI:29103"/>
    </ligand>
</feature>
<comment type="similarity">
    <text evidence="3 18">In the N-terminal section; belongs to the NnrE/AIBP family.</text>
</comment>
<keyword evidence="6 17" id="KW-0547">Nucleotide-binding</keyword>
<keyword evidence="8 17" id="KW-0521">NADP</keyword>
<dbReference type="KEGG" id="clx:CLAN_0101"/>
<dbReference type="InterPro" id="IPR000631">
    <property type="entry name" value="CARKD"/>
</dbReference>
<comment type="catalytic activity">
    <reaction evidence="1 17 18">
        <text>(6R)-NADHX = (6S)-NADHX</text>
        <dbReference type="Rhea" id="RHEA:32215"/>
        <dbReference type="ChEBI" id="CHEBI:64074"/>
        <dbReference type="ChEBI" id="CHEBI:64075"/>
        <dbReference type="EC" id="5.1.99.6"/>
    </reaction>
</comment>
<comment type="caution">
    <text evidence="17">Lacks conserved residue(s) required for the propagation of feature annotation.</text>
</comment>
<organism evidence="21 22">
    <name type="scientific">Campylobacter lanienae NCTC 13004</name>
    <dbReference type="NCBI Taxonomy" id="1031753"/>
    <lineage>
        <taxon>Bacteria</taxon>
        <taxon>Pseudomonadati</taxon>
        <taxon>Campylobacterota</taxon>
        <taxon>Epsilonproteobacteria</taxon>
        <taxon>Campylobacterales</taxon>
        <taxon>Campylobacteraceae</taxon>
        <taxon>Campylobacter</taxon>
    </lineage>
</organism>
<evidence type="ECO:0000259" key="20">
    <source>
        <dbReference type="PROSITE" id="PS51385"/>
    </source>
</evidence>
<reference evidence="22" key="1">
    <citation type="journal article" date="2017" name="Genome Biol. Evol.">
        <title>Comparative Genomic Analysis Identifies a Campylobacter Clade Deficient in Selenium Metabolism.</title>
        <authorList>
            <person name="Miller W.G."/>
            <person name="Yee E."/>
            <person name="Lopes B.S."/>
            <person name="Chapman M.H."/>
            <person name="Huynh S."/>
            <person name="Bono J.L."/>
            <person name="Parker C.T."/>
            <person name="Strachan N.J.C."/>
            <person name="Forbes K.J."/>
        </authorList>
    </citation>
    <scope>NUCLEOTIDE SEQUENCE [LARGE SCALE GENOMIC DNA]</scope>
    <source>
        <strain evidence="22">NCTC 13004</strain>
    </source>
</reference>
<evidence type="ECO:0000256" key="7">
    <source>
        <dbReference type="ARBA" id="ARBA00022840"/>
    </source>
</evidence>
<comment type="similarity">
    <text evidence="4 18">In the C-terminal section; belongs to the NnrD/CARKD family.</text>
</comment>
<proteinExistence type="inferred from homology"/>
<keyword evidence="5 17" id="KW-0479">Metal-binding</keyword>
<keyword evidence="9 17" id="KW-0630">Potassium</keyword>
<dbReference type="PROSITE" id="PS51383">
    <property type="entry name" value="YJEF_C_3"/>
    <property type="match status" value="1"/>
</dbReference>
<reference evidence="22" key="2">
    <citation type="journal article" date="2017" name="Genome Biol. Evol.">
        <title>Comparative genomic analysis identifies a Campylobacter clade deficient in selenium metabolism.</title>
        <authorList>
            <person name="Miller W.G."/>
            <person name="Yee E."/>
            <person name="Lopes B.S."/>
            <person name="Chapman M.H."/>
            <person name="Huynh S."/>
            <person name="Bono J.L."/>
            <person name="Parker C.T."/>
            <person name="Strachan N.J.C."/>
            <person name="Forbes K.J."/>
        </authorList>
    </citation>
    <scope>NUCLEOTIDE SEQUENCE [LARGE SCALE GENOMIC DNA]</scope>
    <source>
        <strain evidence="22">NCTC 13004</strain>
    </source>
</reference>
<evidence type="ECO:0000256" key="15">
    <source>
        <dbReference type="ARBA" id="ARBA00048238"/>
    </source>
</evidence>
<comment type="catalytic activity">
    <reaction evidence="15 18">
        <text>(6S)-NADHX + ADP = AMP + phosphate + NADH + H(+)</text>
        <dbReference type="Rhea" id="RHEA:32223"/>
        <dbReference type="ChEBI" id="CHEBI:15378"/>
        <dbReference type="ChEBI" id="CHEBI:43474"/>
        <dbReference type="ChEBI" id="CHEBI:57945"/>
        <dbReference type="ChEBI" id="CHEBI:64074"/>
        <dbReference type="ChEBI" id="CHEBI:456215"/>
        <dbReference type="ChEBI" id="CHEBI:456216"/>
        <dbReference type="EC" id="4.2.1.136"/>
    </reaction>
</comment>
<dbReference type="RefSeq" id="WP_100590307.1">
    <property type="nucleotide sequence ID" value="NZ_CP015578.1"/>
</dbReference>
<keyword evidence="11 17" id="KW-0413">Isomerase</keyword>
<dbReference type="CDD" id="cd01171">
    <property type="entry name" value="YXKO-related"/>
    <property type="match status" value="1"/>
</dbReference>
<evidence type="ECO:0000259" key="19">
    <source>
        <dbReference type="PROSITE" id="PS51383"/>
    </source>
</evidence>
<dbReference type="InterPro" id="IPR004443">
    <property type="entry name" value="YjeF_N_dom"/>
</dbReference>
<dbReference type="Gene3D" id="3.40.1190.20">
    <property type="match status" value="1"/>
</dbReference>
<evidence type="ECO:0000256" key="2">
    <source>
        <dbReference type="ARBA" id="ARBA00000909"/>
    </source>
</evidence>
<evidence type="ECO:0000256" key="10">
    <source>
        <dbReference type="ARBA" id="ARBA00023027"/>
    </source>
</evidence>
<evidence type="ECO:0000256" key="3">
    <source>
        <dbReference type="ARBA" id="ARBA00006001"/>
    </source>
</evidence>
<dbReference type="InterPro" id="IPR029056">
    <property type="entry name" value="Ribokinase-like"/>
</dbReference>
<feature type="domain" description="YjeF C-terminal" evidence="19">
    <location>
        <begin position="212"/>
        <end position="461"/>
    </location>
</feature>
<evidence type="ECO:0000313" key="21">
    <source>
        <dbReference type="EMBL" id="ARQ96885.1"/>
    </source>
</evidence>
<comment type="function">
    <text evidence="17">Catalyzes the epimerization of the S- and R-forms of NAD(P)HX, a damaged form of NAD(P)H that is a result of enzymatic or heat-dependent hydration. This is a prerequisite for the S-specific NAD(P)H-hydrate dehydratase to allow the repair of both epimers of NAD(P)HX.</text>
</comment>
<dbReference type="SUPFAM" id="SSF53613">
    <property type="entry name" value="Ribokinase-like"/>
    <property type="match status" value="1"/>
</dbReference>
<keyword evidence="21" id="KW-0418">Kinase</keyword>
<feature type="binding site" evidence="17">
    <location>
        <position position="149"/>
    </location>
    <ligand>
        <name>(6S)-NADPHX</name>
        <dbReference type="ChEBI" id="CHEBI:64076"/>
    </ligand>
</feature>
<keyword evidence="21" id="KW-0808">Transferase</keyword>
<dbReference type="Pfam" id="PF03853">
    <property type="entry name" value="YjeF_N"/>
    <property type="match status" value="1"/>
</dbReference>
<dbReference type="HAMAP" id="MF_01966">
    <property type="entry name" value="NADHX_epimerase"/>
    <property type="match status" value="1"/>
</dbReference>
<evidence type="ECO:0000256" key="9">
    <source>
        <dbReference type="ARBA" id="ARBA00022958"/>
    </source>
</evidence>
<evidence type="ECO:0000256" key="11">
    <source>
        <dbReference type="ARBA" id="ARBA00023235"/>
    </source>
</evidence>
<dbReference type="GO" id="GO:0052855">
    <property type="term" value="F:ADP-dependent NAD(P)H-hydrate dehydratase activity"/>
    <property type="evidence" value="ECO:0007669"/>
    <property type="project" value="UniProtKB-UniRule"/>
</dbReference>
<evidence type="ECO:0000256" key="8">
    <source>
        <dbReference type="ARBA" id="ARBA00022857"/>
    </source>
</evidence>
<comment type="similarity">
    <text evidence="17">Belongs to the NnrE/AIBP family.</text>
</comment>
<dbReference type="InterPro" id="IPR030677">
    <property type="entry name" value="Nnr"/>
</dbReference>
<evidence type="ECO:0000256" key="1">
    <source>
        <dbReference type="ARBA" id="ARBA00000013"/>
    </source>
</evidence>
<evidence type="ECO:0000256" key="4">
    <source>
        <dbReference type="ARBA" id="ARBA00009524"/>
    </source>
</evidence>
<feature type="domain" description="YjeF N-terminal" evidence="20">
    <location>
        <begin position="8"/>
        <end position="204"/>
    </location>
</feature>
<gene>
    <name evidence="17" type="primary">nnrE</name>
    <name evidence="21" type="ORF">CLAN_0101</name>
</gene>
<dbReference type="PIRSF" id="PIRSF017184">
    <property type="entry name" value="Nnr"/>
    <property type="match status" value="1"/>
</dbReference>
<comment type="function">
    <text evidence="14 18">Bifunctional enzyme that catalyzes the epimerization of the S- and R-forms of NAD(P)HX and the dehydration of the S-form of NAD(P)HX at the expense of ADP, which is converted to AMP. This allows the repair of both epimers of NAD(P)HX, a damaged form of NAD(P)H that is a result of enzymatic or heat-dependent hydration.</text>
</comment>
<evidence type="ECO:0000256" key="18">
    <source>
        <dbReference type="PIRNR" id="PIRNR017184"/>
    </source>
</evidence>
<dbReference type="Pfam" id="PF01256">
    <property type="entry name" value="Carb_kinase"/>
    <property type="match status" value="1"/>
</dbReference>
<dbReference type="SUPFAM" id="SSF64153">
    <property type="entry name" value="YjeF N-terminal domain-like"/>
    <property type="match status" value="1"/>
</dbReference>
<evidence type="ECO:0000256" key="5">
    <source>
        <dbReference type="ARBA" id="ARBA00022723"/>
    </source>
</evidence>
<dbReference type="GO" id="GO:0052856">
    <property type="term" value="F:NAD(P)HX epimerase activity"/>
    <property type="evidence" value="ECO:0007669"/>
    <property type="project" value="UniProtKB-UniRule"/>
</dbReference>